<reference evidence="1" key="1">
    <citation type="submission" date="2019-11" db="EMBL/GenBank/DDBJ databases">
        <title>Nori genome reveals adaptations in red seaweeds to the harsh intertidal environment.</title>
        <authorList>
            <person name="Wang D."/>
            <person name="Mao Y."/>
        </authorList>
    </citation>
    <scope>NUCLEOTIDE SEQUENCE</scope>
    <source>
        <tissue evidence="1">Gametophyte</tissue>
    </source>
</reference>
<dbReference type="Proteomes" id="UP000798662">
    <property type="component" value="Chromosome 2"/>
</dbReference>
<accession>A0ACC3C2M1</accession>
<evidence type="ECO:0000313" key="1">
    <source>
        <dbReference type="EMBL" id="KAK1864230.1"/>
    </source>
</evidence>
<evidence type="ECO:0000313" key="2">
    <source>
        <dbReference type="Proteomes" id="UP000798662"/>
    </source>
</evidence>
<comment type="caution">
    <text evidence="1">The sequence shown here is derived from an EMBL/GenBank/DDBJ whole genome shotgun (WGS) entry which is preliminary data.</text>
</comment>
<sequence length="142" mass="13559">MAFATPFTGATVATRAASPRTAACRTPPTAAAASPSAAAGAAAAALAAALVLVGTTAAPDAALAAGPPVKSPTIQSAVPLPAAREFPRGNTLAEHIGNPTVTSKGKILGGVTPTGSTTGAAKAITDKTPGVGAIQPGQKKKR</sequence>
<proteinExistence type="predicted"/>
<protein>
    <submittedName>
        <fullName evidence="1">Uncharacterized protein</fullName>
    </submittedName>
</protein>
<name>A0ACC3C2M1_PYRYE</name>
<dbReference type="EMBL" id="CM020619">
    <property type="protein sequence ID" value="KAK1864230.1"/>
    <property type="molecule type" value="Genomic_DNA"/>
</dbReference>
<keyword evidence="2" id="KW-1185">Reference proteome</keyword>
<organism evidence="1 2">
    <name type="scientific">Pyropia yezoensis</name>
    <name type="common">Susabi-nori</name>
    <name type="synonym">Porphyra yezoensis</name>
    <dbReference type="NCBI Taxonomy" id="2788"/>
    <lineage>
        <taxon>Eukaryota</taxon>
        <taxon>Rhodophyta</taxon>
        <taxon>Bangiophyceae</taxon>
        <taxon>Bangiales</taxon>
        <taxon>Bangiaceae</taxon>
        <taxon>Pyropia</taxon>
    </lineage>
</organism>
<gene>
    <name evidence="1" type="ORF">I4F81_006780</name>
</gene>